<dbReference type="EMBL" id="RRCF01000003">
    <property type="protein sequence ID" value="RRJ20342.1"/>
    <property type="molecule type" value="Genomic_DNA"/>
</dbReference>
<gene>
    <name evidence="2" type="ORF">EIK76_12525</name>
</gene>
<keyword evidence="3" id="KW-1185">Reference proteome</keyword>
<organism evidence="2 3">
    <name type="scientific">Rheinheimera mesophila</name>
    <dbReference type="NCBI Taxonomy" id="1547515"/>
    <lineage>
        <taxon>Bacteria</taxon>
        <taxon>Pseudomonadati</taxon>
        <taxon>Pseudomonadota</taxon>
        <taxon>Gammaproteobacteria</taxon>
        <taxon>Chromatiales</taxon>
        <taxon>Chromatiaceae</taxon>
        <taxon>Rheinheimera</taxon>
    </lineage>
</organism>
<evidence type="ECO:0000313" key="2">
    <source>
        <dbReference type="EMBL" id="RRJ20342.1"/>
    </source>
</evidence>
<feature type="chain" id="PRO_5018626784" evidence="1">
    <location>
        <begin position="19"/>
        <end position="164"/>
    </location>
</feature>
<dbReference type="PIRSF" id="PIRSF014995">
    <property type="entry name" value="UCP014995"/>
    <property type="match status" value="1"/>
</dbReference>
<keyword evidence="1" id="KW-0732">Signal</keyword>
<accession>A0A3P3QGL8</accession>
<dbReference type="AlphaFoldDB" id="A0A3P3QGL8"/>
<name>A0A3P3QGL8_9GAMM</name>
<evidence type="ECO:0000313" key="3">
    <source>
        <dbReference type="Proteomes" id="UP000276260"/>
    </source>
</evidence>
<sequence length="164" mass="18522">MYKYLAAALLWCCGTAVAQQQLEIQIELPKIETGTYHRPYVAVWIENEQQQPVRLIEAWLEKPDWIKDLRRFWRKLGRSEPELVDAKTGATKGPGSYKVRWDGKDEQGKAVAAGTYVVFVEAAREQGGRNLAKQAFKWDGSSVQIDIKASKELGKIQLSSVQGN</sequence>
<dbReference type="OrthoDB" id="195316at2"/>
<comment type="caution">
    <text evidence="2">The sequence shown here is derived from an EMBL/GenBank/DDBJ whole genome shotgun (WGS) entry which is preliminary data.</text>
</comment>
<dbReference type="Gene3D" id="2.60.40.4070">
    <property type="match status" value="1"/>
</dbReference>
<reference evidence="2 3" key="1">
    <citation type="submission" date="2018-11" db="EMBL/GenBank/DDBJ databases">
        <title>Draft genome analysis of Rheinheimera mesophila isolated from an industrial waste site.</title>
        <authorList>
            <person name="Yu Q."/>
            <person name="Qi Y."/>
            <person name="Zhang H."/>
            <person name="Lu Y."/>
            <person name="Pu J."/>
        </authorList>
    </citation>
    <scope>NUCLEOTIDE SEQUENCE [LARGE SCALE GENOMIC DNA]</scope>
    <source>
        <strain evidence="2 3">IITR13</strain>
    </source>
</reference>
<dbReference type="Pfam" id="PF10029">
    <property type="entry name" value="DUF2271"/>
    <property type="match status" value="1"/>
</dbReference>
<dbReference type="InterPro" id="IPR014469">
    <property type="entry name" value="DUF2271"/>
</dbReference>
<dbReference type="Proteomes" id="UP000276260">
    <property type="component" value="Unassembled WGS sequence"/>
</dbReference>
<feature type="signal peptide" evidence="1">
    <location>
        <begin position="1"/>
        <end position="18"/>
    </location>
</feature>
<dbReference type="RefSeq" id="WP_046519391.1">
    <property type="nucleotide sequence ID" value="NZ_LAVS01000011.1"/>
</dbReference>
<proteinExistence type="predicted"/>
<protein>
    <submittedName>
        <fullName evidence="2">DUF2271 domain-containing protein</fullName>
    </submittedName>
</protein>
<evidence type="ECO:0000256" key="1">
    <source>
        <dbReference type="SAM" id="SignalP"/>
    </source>
</evidence>